<evidence type="ECO:0000313" key="6">
    <source>
        <dbReference type="Proteomes" id="UP000265703"/>
    </source>
</evidence>
<organism evidence="5 6">
    <name type="scientific">Glomus cerebriforme</name>
    <dbReference type="NCBI Taxonomy" id="658196"/>
    <lineage>
        <taxon>Eukaryota</taxon>
        <taxon>Fungi</taxon>
        <taxon>Fungi incertae sedis</taxon>
        <taxon>Mucoromycota</taxon>
        <taxon>Glomeromycotina</taxon>
        <taxon>Glomeromycetes</taxon>
        <taxon>Glomerales</taxon>
        <taxon>Glomeraceae</taxon>
        <taxon>Glomus</taxon>
    </lineage>
</organism>
<dbReference type="Pfam" id="PF01416">
    <property type="entry name" value="PseudoU_synth_1"/>
    <property type="match status" value="1"/>
</dbReference>
<dbReference type="InterPro" id="IPR020097">
    <property type="entry name" value="PsdUridine_synth_TruA_a/b_dom"/>
</dbReference>
<dbReference type="SUPFAM" id="SSF55120">
    <property type="entry name" value="Pseudouridine synthase"/>
    <property type="match status" value="1"/>
</dbReference>
<dbReference type="GO" id="GO:1990481">
    <property type="term" value="P:mRNA pseudouridine synthesis"/>
    <property type="evidence" value="ECO:0007669"/>
    <property type="project" value="TreeGrafter"/>
</dbReference>
<comment type="similarity">
    <text evidence="1">Belongs to the tRNA pseudouridine synthase TruA family.</text>
</comment>
<comment type="caution">
    <text evidence="5">The sequence shown here is derived from an EMBL/GenBank/DDBJ whole genome shotgun (WGS) entry which is preliminary data.</text>
</comment>
<reference evidence="5 6" key="1">
    <citation type="submission" date="2018-06" db="EMBL/GenBank/DDBJ databases">
        <title>Comparative genomics reveals the genomic features of Rhizophagus irregularis, R. cerebriforme, R. diaphanum and Gigaspora rosea, and their symbiotic lifestyle signature.</title>
        <authorList>
            <person name="Morin E."/>
            <person name="San Clemente H."/>
            <person name="Chen E.C.H."/>
            <person name="De La Providencia I."/>
            <person name="Hainaut M."/>
            <person name="Kuo A."/>
            <person name="Kohler A."/>
            <person name="Murat C."/>
            <person name="Tang N."/>
            <person name="Roy S."/>
            <person name="Loubradou J."/>
            <person name="Henrissat B."/>
            <person name="Grigoriev I.V."/>
            <person name="Corradi N."/>
            <person name="Roux C."/>
            <person name="Martin F.M."/>
        </authorList>
    </citation>
    <scope>NUCLEOTIDE SEQUENCE [LARGE SCALE GENOMIC DNA]</scope>
    <source>
        <strain evidence="5 6">DAOM 227022</strain>
    </source>
</reference>
<dbReference type="HAMAP" id="MF_00171">
    <property type="entry name" value="TruA"/>
    <property type="match status" value="1"/>
</dbReference>
<dbReference type="FunFam" id="3.30.70.580:FF:000007">
    <property type="entry name" value="tRNA pseudouridine synthase"/>
    <property type="match status" value="1"/>
</dbReference>
<dbReference type="InterPro" id="IPR041707">
    <property type="entry name" value="Pus3-like"/>
</dbReference>
<keyword evidence="6" id="KW-1185">Reference proteome</keyword>
<evidence type="ECO:0000259" key="4">
    <source>
        <dbReference type="Pfam" id="PF01416"/>
    </source>
</evidence>
<dbReference type="EMBL" id="QKYT01000031">
    <property type="protein sequence ID" value="RIA97369.1"/>
    <property type="molecule type" value="Genomic_DNA"/>
</dbReference>
<feature type="domain" description="Pseudouridine synthase I TruA alpha/beta" evidence="4">
    <location>
        <begin position="237"/>
        <end position="351"/>
    </location>
</feature>
<dbReference type="OrthoDB" id="25767at2759"/>
<dbReference type="Gene3D" id="3.30.70.660">
    <property type="entry name" value="Pseudouridine synthase I, catalytic domain, C-terminal subdomain"/>
    <property type="match status" value="1"/>
</dbReference>
<dbReference type="Gene3D" id="3.30.70.580">
    <property type="entry name" value="Pseudouridine synthase I, catalytic domain, N-terminal subdomain"/>
    <property type="match status" value="1"/>
</dbReference>
<gene>
    <name evidence="5" type="ORF">C1645_752713</name>
</gene>
<dbReference type="InterPro" id="IPR020103">
    <property type="entry name" value="PsdUridine_synth_cat_dom_sf"/>
</dbReference>
<dbReference type="PANTHER" id="PTHR11142:SF5">
    <property type="entry name" value="TRNA PSEUDOURIDINE(38_39) SYNTHASE"/>
    <property type="match status" value="1"/>
</dbReference>
<dbReference type="GO" id="GO:0003723">
    <property type="term" value="F:RNA binding"/>
    <property type="evidence" value="ECO:0007669"/>
    <property type="project" value="InterPro"/>
</dbReference>
<dbReference type="PANTHER" id="PTHR11142">
    <property type="entry name" value="PSEUDOURIDYLATE SYNTHASE"/>
    <property type="match status" value="1"/>
</dbReference>
<dbReference type="Proteomes" id="UP000265703">
    <property type="component" value="Unassembled WGS sequence"/>
</dbReference>
<keyword evidence="2" id="KW-0819">tRNA processing</keyword>
<evidence type="ECO:0000313" key="5">
    <source>
        <dbReference type="EMBL" id="RIA97369.1"/>
    </source>
</evidence>
<evidence type="ECO:0000256" key="3">
    <source>
        <dbReference type="ARBA" id="ARBA00023235"/>
    </source>
</evidence>
<dbReference type="GO" id="GO:0005737">
    <property type="term" value="C:cytoplasm"/>
    <property type="evidence" value="ECO:0007669"/>
    <property type="project" value="TreeGrafter"/>
</dbReference>
<dbReference type="InterPro" id="IPR020094">
    <property type="entry name" value="TruA/RsuA/RluB/E/F_N"/>
</dbReference>
<dbReference type="NCBIfam" id="TIGR00071">
    <property type="entry name" value="hisT_truA"/>
    <property type="match status" value="1"/>
</dbReference>
<keyword evidence="3" id="KW-0413">Isomerase</keyword>
<dbReference type="STRING" id="658196.A0A397TJ19"/>
<dbReference type="CDD" id="cd02569">
    <property type="entry name" value="PseudoU_synth_ScPus3"/>
    <property type="match status" value="1"/>
</dbReference>
<sequence length="484" mass="56080">MSQLSGNEKYSNWTKKQLIERLLFYESNQEIPLNSTSQTYAQITSTKKLDKKNEKSISARPLDWSKYSIRHIALKIAYFGWNYHGFASQGNEEVFPSIEGHLFKALLNTKLISDPSDCNFSKCGRTDKGVSGLGQVVTLDVRSNLPKDSPIESNELDYNEYINENIISDKSHINNEQEKIEEVPYVESLNRLLPDDIRVLAWAPVEKDFSARFNCKSRKYKYFFVRGNLDIELMREAANRFLGTHDFRNFCKVDGSKQITNFERTVLEVGIEPLQVKQQDNPLEFYVFNLRGTAFLWHQVRFMMSVLFLIGQKLESPSVVDSLLDITKTPAKPNYEMASEIPLVLYDCEFDNLEWQYGRDYDTVFNAPSRLYNHIYGQWYIHTTKSLVYSTLLYDLGKTSLNQLVPKNHEMKEQNSQTRLLKDFVYSNNIMNSSTKKSTSIILGGGKELRVRNYVNISNKKTCDTAKSKNEKYNAKRIKLDNNE</sequence>
<evidence type="ECO:0000256" key="2">
    <source>
        <dbReference type="ARBA" id="ARBA00022694"/>
    </source>
</evidence>
<proteinExistence type="inferred from homology"/>
<dbReference type="InterPro" id="IPR020095">
    <property type="entry name" value="PsdUridine_synth_TruA_C"/>
</dbReference>
<evidence type="ECO:0000256" key="1">
    <source>
        <dbReference type="ARBA" id="ARBA00009375"/>
    </source>
</evidence>
<name>A0A397TJ19_9GLOM</name>
<protein>
    <submittedName>
        <fullName evidence="5">Pseudouridine synthase</fullName>
    </submittedName>
</protein>
<dbReference type="InterPro" id="IPR001406">
    <property type="entry name" value="PsdUridine_synth_TruA"/>
</dbReference>
<dbReference type="GO" id="GO:0005634">
    <property type="term" value="C:nucleus"/>
    <property type="evidence" value="ECO:0007669"/>
    <property type="project" value="TreeGrafter"/>
</dbReference>
<accession>A0A397TJ19</accession>
<dbReference type="GO" id="GO:0031119">
    <property type="term" value="P:tRNA pseudouridine synthesis"/>
    <property type="evidence" value="ECO:0007669"/>
    <property type="project" value="TreeGrafter"/>
</dbReference>
<dbReference type="AlphaFoldDB" id="A0A397TJ19"/>
<dbReference type="GO" id="GO:0009982">
    <property type="term" value="F:pseudouridine synthase activity"/>
    <property type="evidence" value="ECO:0007669"/>
    <property type="project" value="InterPro"/>
</dbReference>